<accession>A0ABP9EK61</accession>
<feature type="compositionally biased region" description="Pro residues" evidence="1">
    <location>
        <begin position="25"/>
        <end position="34"/>
    </location>
</feature>
<protein>
    <submittedName>
        <fullName evidence="2">Uncharacterized protein</fullName>
    </submittedName>
</protein>
<dbReference type="EMBL" id="BAABHQ010000009">
    <property type="protein sequence ID" value="GAA4880640.1"/>
    <property type="molecule type" value="Genomic_DNA"/>
</dbReference>
<evidence type="ECO:0000256" key="1">
    <source>
        <dbReference type="SAM" id="MobiDB-lite"/>
    </source>
</evidence>
<proteinExistence type="predicted"/>
<reference evidence="3" key="1">
    <citation type="journal article" date="2019" name="Int. J. Syst. Evol. Microbiol.">
        <title>The Global Catalogue of Microorganisms (GCM) 10K type strain sequencing project: providing services to taxonomists for standard genome sequencing and annotation.</title>
        <authorList>
            <consortium name="The Broad Institute Genomics Platform"/>
            <consortium name="The Broad Institute Genome Sequencing Center for Infectious Disease"/>
            <person name="Wu L."/>
            <person name="Ma J."/>
        </authorList>
    </citation>
    <scope>NUCLEOTIDE SEQUENCE [LARGE SCALE GENOMIC DNA]</scope>
    <source>
        <strain evidence="3">JCM 17983</strain>
    </source>
</reference>
<organism evidence="2 3">
    <name type="scientific">Actinomycetospora straminea</name>
    <dbReference type="NCBI Taxonomy" id="663607"/>
    <lineage>
        <taxon>Bacteria</taxon>
        <taxon>Bacillati</taxon>
        <taxon>Actinomycetota</taxon>
        <taxon>Actinomycetes</taxon>
        <taxon>Pseudonocardiales</taxon>
        <taxon>Pseudonocardiaceae</taxon>
        <taxon>Actinomycetospora</taxon>
    </lineage>
</organism>
<comment type="caution">
    <text evidence="2">The sequence shown here is derived from an EMBL/GenBank/DDBJ whole genome shotgun (WGS) entry which is preliminary data.</text>
</comment>
<sequence length="58" mass="5789">MDEDASSSEATGPAAGLPGAAPDPAAGPPAPPAPAVRARYRPLRPIEELIDDVLGRTG</sequence>
<gene>
    <name evidence="2" type="ORF">GCM10023203_34570</name>
</gene>
<evidence type="ECO:0000313" key="3">
    <source>
        <dbReference type="Proteomes" id="UP001500457"/>
    </source>
</evidence>
<evidence type="ECO:0000313" key="2">
    <source>
        <dbReference type="EMBL" id="GAA4880640.1"/>
    </source>
</evidence>
<name>A0ABP9EK61_9PSEU</name>
<dbReference type="Proteomes" id="UP001500457">
    <property type="component" value="Unassembled WGS sequence"/>
</dbReference>
<feature type="compositionally biased region" description="Low complexity" evidence="1">
    <location>
        <begin position="10"/>
        <end position="24"/>
    </location>
</feature>
<feature type="region of interest" description="Disordered" evidence="1">
    <location>
        <begin position="1"/>
        <end position="45"/>
    </location>
</feature>
<keyword evidence="3" id="KW-1185">Reference proteome</keyword>
<dbReference type="RefSeq" id="WP_274231765.1">
    <property type="nucleotide sequence ID" value="NZ_BAABHQ010000009.1"/>
</dbReference>